<evidence type="ECO:0000313" key="2">
    <source>
        <dbReference type="EMBL" id="PON44662.1"/>
    </source>
</evidence>
<protein>
    <submittedName>
        <fullName evidence="2">Uncharacterized protein</fullName>
    </submittedName>
</protein>
<keyword evidence="3" id="KW-1185">Reference proteome</keyword>
<name>A0A2P5B783_PARAD</name>
<sequence length="274" mass="29998">MGADMAVVVQDPAVAVLVRGETTRGNGRNLFAMDGKVRTDDQDLWIPVPNKEGPRAHLPPPLSLSLLSPPSPETSLSLSSPLPLGRSPAAPPTAAIRAAHCLASLRLTATKLRHPSSPLAAACVAEKHHRSRLELFRKFGHRRRFRCPFGLKLVPLDSYRRKDHQGAGPPWGPPQAVVCPSSLPASTRHAARKLRRPSPAAVEACSPKNIIFGRLKLFVTGDDSGHHSTSNWSRWIRLVARIIKLVFRKRTIEGLELVPDPSGNRQRYPEDSIA</sequence>
<feature type="region of interest" description="Disordered" evidence="1">
    <location>
        <begin position="48"/>
        <end position="70"/>
    </location>
</feature>
<dbReference type="Proteomes" id="UP000237105">
    <property type="component" value="Unassembled WGS sequence"/>
</dbReference>
<dbReference type="EMBL" id="JXTB01000346">
    <property type="protein sequence ID" value="PON44662.1"/>
    <property type="molecule type" value="Genomic_DNA"/>
</dbReference>
<evidence type="ECO:0000256" key="1">
    <source>
        <dbReference type="SAM" id="MobiDB-lite"/>
    </source>
</evidence>
<proteinExistence type="predicted"/>
<reference evidence="3" key="1">
    <citation type="submission" date="2016-06" db="EMBL/GenBank/DDBJ databases">
        <title>Parallel loss of symbiosis genes in relatives of nitrogen-fixing non-legume Parasponia.</title>
        <authorList>
            <person name="Van Velzen R."/>
            <person name="Holmer R."/>
            <person name="Bu F."/>
            <person name="Rutten L."/>
            <person name="Van Zeijl A."/>
            <person name="Liu W."/>
            <person name="Santuari L."/>
            <person name="Cao Q."/>
            <person name="Sharma T."/>
            <person name="Shen D."/>
            <person name="Roswanjaya Y."/>
            <person name="Wardhani T."/>
            <person name="Kalhor M.S."/>
            <person name="Jansen J."/>
            <person name="Van den Hoogen J."/>
            <person name="Gungor B."/>
            <person name="Hartog M."/>
            <person name="Hontelez J."/>
            <person name="Verver J."/>
            <person name="Yang W.-C."/>
            <person name="Schijlen E."/>
            <person name="Repin R."/>
            <person name="Schilthuizen M."/>
            <person name="Schranz E."/>
            <person name="Heidstra R."/>
            <person name="Miyata K."/>
            <person name="Fedorova E."/>
            <person name="Kohlen W."/>
            <person name="Bisseling T."/>
            <person name="Smit S."/>
            <person name="Geurts R."/>
        </authorList>
    </citation>
    <scope>NUCLEOTIDE SEQUENCE [LARGE SCALE GENOMIC DNA]</scope>
    <source>
        <strain evidence="3">cv. WU1-14</strain>
    </source>
</reference>
<evidence type="ECO:0000313" key="3">
    <source>
        <dbReference type="Proteomes" id="UP000237105"/>
    </source>
</evidence>
<comment type="caution">
    <text evidence="2">The sequence shown here is derived from an EMBL/GenBank/DDBJ whole genome shotgun (WGS) entry which is preliminary data.</text>
</comment>
<accession>A0A2P5B783</accession>
<dbReference type="AlphaFoldDB" id="A0A2P5B783"/>
<gene>
    <name evidence="2" type="ORF">PanWU01x14_265420</name>
</gene>
<organism evidence="2 3">
    <name type="scientific">Parasponia andersonii</name>
    <name type="common">Sponia andersonii</name>
    <dbReference type="NCBI Taxonomy" id="3476"/>
    <lineage>
        <taxon>Eukaryota</taxon>
        <taxon>Viridiplantae</taxon>
        <taxon>Streptophyta</taxon>
        <taxon>Embryophyta</taxon>
        <taxon>Tracheophyta</taxon>
        <taxon>Spermatophyta</taxon>
        <taxon>Magnoliopsida</taxon>
        <taxon>eudicotyledons</taxon>
        <taxon>Gunneridae</taxon>
        <taxon>Pentapetalae</taxon>
        <taxon>rosids</taxon>
        <taxon>fabids</taxon>
        <taxon>Rosales</taxon>
        <taxon>Cannabaceae</taxon>
        <taxon>Parasponia</taxon>
    </lineage>
</organism>
<feature type="non-terminal residue" evidence="2">
    <location>
        <position position="274"/>
    </location>
</feature>